<keyword evidence="3 9" id="KW-0285">Flavoprotein</keyword>
<dbReference type="Gene3D" id="3.20.20.70">
    <property type="entry name" value="Aldolase class I"/>
    <property type="match status" value="1"/>
</dbReference>
<evidence type="ECO:0000256" key="1">
    <source>
        <dbReference type="ARBA" id="ARBA00001917"/>
    </source>
</evidence>
<name>A0ABT6VEG5_9GAMM</name>
<dbReference type="PANTHER" id="PTHR11082:SF26">
    <property type="entry name" value="TRNA-DIHYDROURIDINE(16) SYNTHASE"/>
    <property type="match status" value="1"/>
</dbReference>
<keyword evidence="4 9" id="KW-0288">FMN</keyword>
<keyword evidence="5 9" id="KW-0819">tRNA processing</keyword>
<feature type="binding site" evidence="9">
    <location>
        <begin position="217"/>
        <end position="218"/>
    </location>
    <ligand>
        <name>FMN</name>
        <dbReference type="ChEBI" id="CHEBI:58210"/>
    </ligand>
</feature>
<accession>A0ABT6VEG5</accession>
<dbReference type="InterPro" id="IPR018517">
    <property type="entry name" value="tRNA_hU_synthase_CS"/>
</dbReference>
<keyword evidence="6 9" id="KW-0521">NADP</keyword>
<dbReference type="InterPro" id="IPR042270">
    <property type="entry name" value="DusC_C"/>
</dbReference>
<dbReference type="InterPro" id="IPR035587">
    <property type="entry name" value="DUS-like_FMN-bd"/>
</dbReference>
<evidence type="ECO:0000256" key="10">
    <source>
        <dbReference type="PIRNR" id="PIRNR006621"/>
    </source>
</evidence>
<dbReference type="RefSeq" id="WP_282719935.1">
    <property type="nucleotide sequence ID" value="NZ_JASCQO010000006.1"/>
</dbReference>
<dbReference type="Proteomes" id="UP001244242">
    <property type="component" value="Unassembled WGS sequence"/>
</dbReference>
<evidence type="ECO:0000256" key="9">
    <source>
        <dbReference type="HAMAP-Rule" id="MF_02043"/>
    </source>
</evidence>
<proteinExistence type="inferred from homology"/>
<dbReference type="PANTHER" id="PTHR11082">
    <property type="entry name" value="TRNA-DIHYDROURIDINE SYNTHASE"/>
    <property type="match status" value="1"/>
</dbReference>
<dbReference type="PROSITE" id="PS01136">
    <property type="entry name" value="UPF0034"/>
    <property type="match status" value="1"/>
</dbReference>
<evidence type="ECO:0000256" key="3">
    <source>
        <dbReference type="ARBA" id="ARBA00022630"/>
    </source>
</evidence>
<comment type="caution">
    <text evidence="13">The sequence shown here is derived from an EMBL/GenBank/DDBJ whole genome shotgun (WGS) entry which is preliminary data.</text>
</comment>
<evidence type="ECO:0000256" key="2">
    <source>
        <dbReference type="ARBA" id="ARBA00022555"/>
    </source>
</evidence>
<keyword evidence="7 9" id="KW-0694">RNA-binding</keyword>
<dbReference type="EMBL" id="JASCQO010000006">
    <property type="protein sequence ID" value="MDI5932364.1"/>
    <property type="molecule type" value="Genomic_DNA"/>
</dbReference>
<dbReference type="EC" id="1.3.1.-" evidence="9"/>
<dbReference type="Pfam" id="PF01207">
    <property type="entry name" value="Dus"/>
    <property type="match status" value="1"/>
</dbReference>
<feature type="site" description="Interacts with tRNA" evidence="9">
    <location>
        <position position="89"/>
    </location>
</feature>
<evidence type="ECO:0000313" key="13">
    <source>
        <dbReference type="EMBL" id="MDI5932364.1"/>
    </source>
</evidence>
<feature type="region of interest" description="Disordered" evidence="11">
    <location>
        <begin position="321"/>
        <end position="341"/>
    </location>
</feature>
<keyword evidence="2 9" id="KW-0820">tRNA-binding</keyword>
<comment type="similarity">
    <text evidence="9">Belongs to the Dus family. DusC subfamily.</text>
</comment>
<feature type="active site" description="Proton donor" evidence="9">
    <location>
        <position position="92"/>
    </location>
</feature>
<feature type="domain" description="DUS-like FMN-binding" evidence="12">
    <location>
        <begin position="1"/>
        <end position="289"/>
    </location>
</feature>
<keyword evidence="14" id="KW-1185">Reference proteome</keyword>
<gene>
    <name evidence="9" type="primary">dusC</name>
    <name evidence="13" type="ORF">QLQ84_01035</name>
</gene>
<feature type="site" description="Interacts with tRNA" evidence="9">
    <location>
        <position position="170"/>
    </location>
</feature>
<dbReference type="Gene3D" id="1.20.225.30">
    <property type="entry name" value="Dihydrouridine synthase, C-terminal recognition domain"/>
    <property type="match status" value="1"/>
</dbReference>
<dbReference type="InterPro" id="IPR001269">
    <property type="entry name" value="DUS_fam"/>
</dbReference>
<evidence type="ECO:0000313" key="14">
    <source>
        <dbReference type="Proteomes" id="UP001244242"/>
    </source>
</evidence>
<evidence type="ECO:0000259" key="12">
    <source>
        <dbReference type="Pfam" id="PF01207"/>
    </source>
</evidence>
<sequence length="353" mass="38228">MEGVIDAVARDLLTRRGGFDWAVTEFVRVVDARLPPRVFLKHCPELASSRVATPSGTAVHLQLLGSDAQALAANARQALALGAVSLDLNFGCPAKLVNRHDGGASLLRDPRRVQAAVAAVHAAVGDAIPVTAKIRLGFADRRLALECALAAEDGGARQLVVHGRTRDEGYRPPAHWEWIGRIRQRLRIPVVANGDIWTLEDYWKARTLSGCRDVMLGRGALADPWLAPRIRHWQATGEQLPPTDWSRRGELLAEYAALQRNTLPDRVVTSLVKQWLNQMRTRDPEAARRFQALKRLTDLDALMAGLQAATLLPSAGAARTASSRAGAGTPGADGKGIDKNGKCIDKKEALVTS</sequence>
<evidence type="ECO:0000256" key="11">
    <source>
        <dbReference type="SAM" id="MobiDB-lite"/>
    </source>
</evidence>
<comment type="similarity">
    <text evidence="10">Belongs to the dus family.</text>
</comment>
<comment type="function">
    <text evidence="9">Catalyzes the synthesis of 5,6-dihydrouridine (D), a modified base found in the D-loop of most tRNAs, via the reduction of the C5-C6 double bond in target uridines. Specifically modifies U16 in tRNAs.</text>
</comment>
<evidence type="ECO:0000256" key="7">
    <source>
        <dbReference type="ARBA" id="ARBA00022884"/>
    </source>
</evidence>
<evidence type="ECO:0000256" key="5">
    <source>
        <dbReference type="ARBA" id="ARBA00022694"/>
    </source>
</evidence>
<keyword evidence="8 9" id="KW-0560">Oxidoreductase</keyword>
<comment type="catalytic activity">
    <reaction evidence="9">
        <text>5,6-dihydrouridine(16) in tRNA + NAD(+) = uridine(16) in tRNA + NADH + H(+)</text>
        <dbReference type="Rhea" id="RHEA:53380"/>
        <dbReference type="Rhea" id="RHEA-COMP:13543"/>
        <dbReference type="Rhea" id="RHEA-COMP:13544"/>
        <dbReference type="ChEBI" id="CHEBI:15378"/>
        <dbReference type="ChEBI" id="CHEBI:57540"/>
        <dbReference type="ChEBI" id="CHEBI:57945"/>
        <dbReference type="ChEBI" id="CHEBI:65315"/>
        <dbReference type="ChEBI" id="CHEBI:74443"/>
    </reaction>
</comment>
<comment type="cofactor">
    <cofactor evidence="1 9 10">
        <name>FMN</name>
        <dbReference type="ChEBI" id="CHEBI:58210"/>
    </cofactor>
</comment>
<feature type="site" description="Interacts with tRNA; defines subfamily-specific binding signature" evidence="9">
    <location>
        <position position="294"/>
    </location>
</feature>
<feature type="site" description="Interacts with tRNA; defines subfamily-specific binding signature" evidence="9">
    <location>
        <position position="273"/>
    </location>
</feature>
<feature type="binding site" evidence="9">
    <location>
        <position position="62"/>
    </location>
    <ligand>
        <name>FMN</name>
        <dbReference type="ChEBI" id="CHEBI:58210"/>
    </ligand>
</feature>
<feature type="binding site" evidence="9">
    <location>
        <begin position="193"/>
        <end position="195"/>
    </location>
    <ligand>
        <name>FMN</name>
        <dbReference type="ChEBI" id="CHEBI:58210"/>
    </ligand>
</feature>
<dbReference type="PIRSF" id="PIRSF006621">
    <property type="entry name" value="Dus"/>
    <property type="match status" value="1"/>
</dbReference>
<evidence type="ECO:0000256" key="8">
    <source>
        <dbReference type="ARBA" id="ARBA00023002"/>
    </source>
</evidence>
<dbReference type="CDD" id="cd02801">
    <property type="entry name" value="DUS_like_FMN"/>
    <property type="match status" value="1"/>
</dbReference>
<dbReference type="InterPro" id="IPR032886">
    <property type="entry name" value="DusC"/>
</dbReference>
<feature type="binding site" evidence="9">
    <location>
        <position position="133"/>
    </location>
    <ligand>
        <name>FMN</name>
        <dbReference type="ChEBI" id="CHEBI:58210"/>
    </ligand>
</feature>
<evidence type="ECO:0000256" key="6">
    <source>
        <dbReference type="ARBA" id="ARBA00022857"/>
    </source>
</evidence>
<dbReference type="SUPFAM" id="SSF51395">
    <property type="entry name" value="FMN-linked oxidoreductases"/>
    <property type="match status" value="1"/>
</dbReference>
<comment type="caution">
    <text evidence="9">Lacks conserved residue(s) required for the propagation of feature annotation.</text>
</comment>
<comment type="catalytic activity">
    <reaction evidence="9">
        <text>5,6-dihydrouridine(16) in tRNA + NADP(+) = uridine(16) in tRNA + NADPH + H(+)</text>
        <dbReference type="Rhea" id="RHEA:53376"/>
        <dbReference type="Rhea" id="RHEA-COMP:13543"/>
        <dbReference type="Rhea" id="RHEA-COMP:13544"/>
        <dbReference type="ChEBI" id="CHEBI:15378"/>
        <dbReference type="ChEBI" id="CHEBI:57783"/>
        <dbReference type="ChEBI" id="CHEBI:58349"/>
        <dbReference type="ChEBI" id="CHEBI:65315"/>
        <dbReference type="ChEBI" id="CHEBI:74443"/>
    </reaction>
</comment>
<feature type="site" description="Interacts with tRNA; defines subfamily-specific binding signature" evidence="9">
    <location>
        <position position="28"/>
    </location>
</feature>
<evidence type="ECO:0000256" key="4">
    <source>
        <dbReference type="ARBA" id="ARBA00022643"/>
    </source>
</evidence>
<protein>
    <recommendedName>
        <fullName evidence="9">tRNA-dihydrouridine(16) synthase</fullName>
        <ecNumber evidence="9">1.3.1.-</ecNumber>
    </recommendedName>
    <alternativeName>
        <fullName evidence="9">U16-specific dihydrouridine synthase</fullName>
        <shortName evidence="9">U16-specific Dus</shortName>
    </alternativeName>
    <alternativeName>
        <fullName evidence="9">tRNA-dihydrouridine synthase C</fullName>
    </alternativeName>
</protein>
<reference evidence="13 14" key="1">
    <citation type="submission" date="2023-04" db="EMBL/GenBank/DDBJ databases">
        <title>Halomonas strains isolated from rhizosphere soil.</title>
        <authorList>
            <person name="Xu L."/>
            <person name="Sun J.-Q."/>
        </authorList>
    </citation>
    <scope>NUCLEOTIDE SEQUENCE [LARGE SCALE GENOMIC DNA]</scope>
    <source>
        <strain evidence="13 14">LN1S58</strain>
    </source>
</reference>
<dbReference type="InterPro" id="IPR013785">
    <property type="entry name" value="Aldolase_TIM"/>
</dbReference>
<organism evidence="13 14">
    <name type="scientific">Halomonas kalidii</name>
    <dbReference type="NCBI Taxonomy" id="3043293"/>
    <lineage>
        <taxon>Bacteria</taxon>
        <taxon>Pseudomonadati</taxon>
        <taxon>Pseudomonadota</taxon>
        <taxon>Gammaproteobacteria</taxon>
        <taxon>Oceanospirillales</taxon>
        <taxon>Halomonadaceae</taxon>
        <taxon>Halomonas</taxon>
    </lineage>
</organism>
<dbReference type="HAMAP" id="MF_02043">
    <property type="entry name" value="DusC_subfam"/>
    <property type="match status" value="1"/>
</dbReference>